<dbReference type="PANTHER" id="PTHR30032">
    <property type="entry name" value="N-ACETYLMURAMOYL-L-ALANINE AMIDASE-RELATED"/>
    <property type="match status" value="1"/>
</dbReference>
<dbReference type="Gene3D" id="2.60.120.380">
    <property type="match status" value="1"/>
</dbReference>
<dbReference type="PANTHER" id="PTHR30032:SF8">
    <property type="entry name" value="GERMINATION-SPECIFIC N-ACETYLMURAMOYL-L-ALANINE AMIDASE"/>
    <property type="match status" value="1"/>
</dbReference>
<accession>A0A845EST7</accession>
<reference evidence="2 3" key="1">
    <citation type="submission" date="2019-11" db="EMBL/GenBank/DDBJ databases">
        <title>Genome sequences of 17 halophilic strains isolated from different environments.</title>
        <authorList>
            <person name="Furrow R.E."/>
        </authorList>
    </citation>
    <scope>NUCLEOTIDE SEQUENCE [LARGE SCALE GENOMIC DNA]</scope>
    <source>
        <strain evidence="2 3">22506_14_FS</strain>
    </source>
</reference>
<keyword evidence="1" id="KW-0732">Signal</keyword>
<proteinExistence type="predicted"/>
<dbReference type="InterPro" id="IPR051922">
    <property type="entry name" value="Bact_Sporulation_Assoc"/>
</dbReference>
<evidence type="ECO:0000313" key="2">
    <source>
        <dbReference type="EMBL" id="MYL62260.1"/>
    </source>
</evidence>
<dbReference type="Pfam" id="PF04122">
    <property type="entry name" value="CW_binding_2"/>
    <property type="match status" value="3"/>
</dbReference>
<dbReference type="RefSeq" id="WP_160918126.1">
    <property type="nucleotide sequence ID" value="NZ_WMEY01000001.1"/>
</dbReference>
<evidence type="ECO:0000313" key="3">
    <source>
        <dbReference type="Proteomes" id="UP000447833"/>
    </source>
</evidence>
<sequence>MNKSVGLLTVMLAGSMLGAPAASATQDNSAQKAFHFTEEVEPNNAFDWANHLQLNDYAIGKLTDSDQDYYKVVIDGDEALPVEVFAGTYEETSSLDLKVTIYDSSQDEITPDYKDTQEGFYAGFEALTPGTYYFAVSDTANKNNGAEYHFTASIASGEQEITRIEGADRYETAVEIAKANFNEGNAPEVVLATGVDFPDALAGAPLAYQLDAPILLTKTNSIPSEVKEALDYFGVNHVTILGGETAITENVENELKDMNIAFSRISGENRYDTAARIASVLGDESDTAFVTYGGDFPDALSVASIAAQDGSPILLTKTNELPAETEKVLSNYDSTYAIGGPAVINETVLEELPEGQRIAGANRYETSVEVIKQLDVPVKFATLATGMNFADALAGSVYAADTSQPIVLTKKDKLTTPAAQLFLEKETKAYTILGGENAIGQNVEKDLNILFD</sequence>
<feature type="chain" id="PRO_5038743899" description="Cell wall-binding repeat-containing protein" evidence="1">
    <location>
        <begin position="25"/>
        <end position="452"/>
    </location>
</feature>
<organism evidence="2 3">
    <name type="scientific">Guptibacillus hwajinpoensis</name>
    <dbReference type="NCBI Taxonomy" id="208199"/>
    <lineage>
        <taxon>Bacteria</taxon>
        <taxon>Bacillati</taxon>
        <taxon>Bacillota</taxon>
        <taxon>Bacilli</taxon>
        <taxon>Bacillales</taxon>
        <taxon>Guptibacillaceae</taxon>
        <taxon>Guptibacillus</taxon>
    </lineage>
</organism>
<evidence type="ECO:0000256" key="1">
    <source>
        <dbReference type="SAM" id="SignalP"/>
    </source>
</evidence>
<evidence type="ECO:0008006" key="4">
    <source>
        <dbReference type="Google" id="ProtNLM"/>
    </source>
</evidence>
<dbReference type="AlphaFoldDB" id="A0A845EST7"/>
<dbReference type="Gene3D" id="3.40.50.12090">
    <property type="match status" value="2"/>
</dbReference>
<dbReference type="Proteomes" id="UP000447833">
    <property type="component" value="Unassembled WGS sequence"/>
</dbReference>
<feature type="signal peptide" evidence="1">
    <location>
        <begin position="1"/>
        <end position="24"/>
    </location>
</feature>
<gene>
    <name evidence="2" type="ORF">GLW07_02705</name>
</gene>
<protein>
    <recommendedName>
        <fullName evidence="4">Cell wall-binding repeat-containing protein</fullName>
    </recommendedName>
</protein>
<dbReference type="EMBL" id="WMEY01000001">
    <property type="protein sequence ID" value="MYL62260.1"/>
    <property type="molecule type" value="Genomic_DNA"/>
</dbReference>
<name>A0A845EST7_9BACL</name>
<comment type="caution">
    <text evidence="2">The sequence shown here is derived from an EMBL/GenBank/DDBJ whole genome shotgun (WGS) entry which is preliminary data.</text>
</comment>
<dbReference type="InterPro" id="IPR007253">
    <property type="entry name" value="Cell_wall-bd_2"/>
</dbReference>